<evidence type="ECO:0000313" key="2">
    <source>
        <dbReference type="Proteomes" id="UP001232445"/>
    </source>
</evidence>
<proteinExistence type="predicted"/>
<dbReference type="Proteomes" id="UP001232445">
    <property type="component" value="Unassembled WGS sequence"/>
</dbReference>
<evidence type="ECO:0000313" key="1">
    <source>
        <dbReference type="EMBL" id="MDQ0340886.1"/>
    </source>
</evidence>
<reference evidence="1 2" key="1">
    <citation type="submission" date="2023-07" db="EMBL/GenBank/DDBJ databases">
        <title>Genomic Encyclopedia of Type Strains, Phase IV (KMG-IV): sequencing the most valuable type-strain genomes for metagenomic binning, comparative biology and taxonomic classification.</title>
        <authorList>
            <person name="Goeker M."/>
        </authorList>
    </citation>
    <scope>NUCLEOTIDE SEQUENCE [LARGE SCALE GENOMIC DNA]</scope>
    <source>
        <strain evidence="1 2">DSM 17740</strain>
    </source>
</reference>
<protein>
    <submittedName>
        <fullName evidence="1">Uncharacterized protein</fullName>
    </submittedName>
</protein>
<sequence>MSWKQRVNVEEPSGWQMAAVDQLNNGGSISQHLCWKGEKDSESHSI</sequence>
<dbReference type="RefSeq" id="WP_307343288.1">
    <property type="nucleotide sequence ID" value="NZ_JAUSUQ010000022.1"/>
</dbReference>
<organism evidence="1 2">
    <name type="scientific">Caldalkalibacillus uzonensis</name>
    <dbReference type="NCBI Taxonomy" id="353224"/>
    <lineage>
        <taxon>Bacteria</taxon>
        <taxon>Bacillati</taxon>
        <taxon>Bacillota</taxon>
        <taxon>Bacilli</taxon>
        <taxon>Bacillales</taxon>
        <taxon>Bacillaceae</taxon>
        <taxon>Caldalkalibacillus</taxon>
    </lineage>
</organism>
<accession>A0ABU0CWU0</accession>
<dbReference type="EMBL" id="JAUSUQ010000022">
    <property type="protein sequence ID" value="MDQ0340886.1"/>
    <property type="molecule type" value="Genomic_DNA"/>
</dbReference>
<keyword evidence="2" id="KW-1185">Reference proteome</keyword>
<gene>
    <name evidence="1" type="ORF">J2S00_003726</name>
</gene>
<comment type="caution">
    <text evidence="1">The sequence shown here is derived from an EMBL/GenBank/DDBJ whole genome shotgun (WGS) entry which is preliminary data.</text>
</comment>
<name>A0ABU0CWU0_9BACI</name>